<dbReference type="InterPro" id="IPR017896">
    <property type="entry name" value="4Fe4S_Fe-S-bd"/>
</dbReference>
<dbReference type="EMBL" id="CP002772">
    <property type="protein sequence ID" value="AEG19249.1"/>
    <property type="molecule type" value="Genomic_DNA"/>
</dbReference>
<dbReference type="PANTHER" id="PTHR42827:SF1">
    <property type="entry name" value="IRON-SULFUR CLUSTER-BINDING PROTEIN"/>
    <property type="match status" value="1"/>
</dbReference>
<dbReference type="PROSITE" id="PS51379">
    <property type="entry name" value="4FE4S_FER_2"/>
    <property type="match status" value="1"/>
</dbReference>
<dbReference type="GO" id="GO:0016491">
    <property type="term" value="F:oxidoreductase activity"/>
    <property type="evidence" value="ECO:0007669"/>
    <property type="project" value="UniProtKB-ARBA"/>
</dbReference>
<evidence type="ECO:0000313" key="3">
    <source>
        <dbReference type="Proteomes" id="UP000009231"/>
    </source>
</evidence>
<dbReference type="Pfam" id="PF13484">
    <property type="entry name" value="Fer4_16"/>
    <property type="match status" value="1"/>
</dbReference>
<feature type="domain" description="4Fe-4S ferredoxin-type" evidence="1">
    <location>
        <begin position="161"/>
        <end position="190"/>
    </location>
</feature>
<sequence length="235" mass="26112">MLFNERLDEFARELGADFVGVADLSSAHEAIEEQGGERIAAYPRAISIGIVLLDTIIDELPHRCERCVAVSYQHAYDVTNLRLDLITSRLSNSIQKDGYKALPIPASERCDDERICAVFSNKMAAHLAGLGWIGKSCLLITPEAGPRVRWATVLTDAPLSVTGEPMEERCGKCTDCMDICPVSAFTGRNFREDEPREARYNARKCEEYFEDMRKTGSTAVCGLCVYVCPHGQKQK</sequence>
<protein>
    <submittedName>
        <fullName evidence="2">4Fe-4S ferredoxin iron-sulfur binding domain-containing protein</fullName>
    </submittedName>
</protein>
<dbReference type="eggNOG" id="arCOG02740">
    <property type="taxonomic scope" value="Archaea"/>
</dbReference>
<dbReference type="PROSITE" id="PS00198">
    <property type="entry name" value="4FE4S_FER_1"/>
    <property type="match status" value="1"/>
</dbReference>
<accession>F6D4K9</accession>
<reference evidence="2 3" key="1">
    <citation type="journal article" date="2014" name="Int. J. Syst. Evol. Microbiol.">
        <title>Methanobacterium paludis sp. nov. and a novel strain of Methanobacterium lacus isolated from northern peatlands.</title>
        <authorList>
            <person name="Cadillo-Quiroz H."/>
            <person name="Brauer S.L."/>
            <person name="Goodson N."/>
            <person name="Yavitt J.B."/>
            <person name="Zinder S.H."/>
        </authorList>
    </citation>
    <scope>NUCLEOTIDE SEQUENCE [LARGE SCALE GENOMIC DNA]</scope>
    <source>
        <strain evidence="3">DSM 25820 / JCM 18151 / SWAN1</strain>
    </source>
</reference>
<keyword evidence="3" id="KW-1185">Reference proteome</keyword>
<dbReference type="KEGG" id="mew:MSWAN_2241"/>
<evidence type="ECO:0000259" key="1">
    <source>
        <dbReference type="PROSITE" id="PS51379"/>
    </source>
</evidence>
<dbReference type="PANTHER" id="PTHR42827">
    <property type="entry name" value="IRON-SULFUR CLUSTER-BINDING PROTEIN-RELATED"/>
    <property type="match status" value="1"/>
</dbReference>
<dbReference type="GeneID" id="10669766"/>
<dbReference type="Proteomes" id="UP000009231">
    <property type="component" value="Chromosome"/>
</dbReference>
<dbReference type="Gene3D" id="3.30.70.20">
    <property type="match status" value="1"/>
</dbReference>
<proteinExistence type="predicted"/>
<dbReference type="OrthoDB" id="23478at2157"/>
<gene>
    <name evidence="2" type="ordered locus">MSWAN_2241</name>
</gene>
<dbReference type="AlphaFoldDB" id="F6D4K9"/>
<dbReference type="RefSeq" id="WP_013826748.1">
    <property type="nucleotide sequence ID" value="NC_015574.1"/>
</dbReference>
<dbReference type="SUPFAM" id="SSF54862">
    <property type="entry name" value="4Fe-4S ferredoxins"/>
    <property type="match status" value="1"/>
</dbReference>
<organism evidence="2 3">
    <name type="scientific">Methanobacterium paludis (strain DSM 25820 / JCM 18151 / SWAN1)</name>
    <dbReference type="NCBI Taxonomy" id="868131"/>
    <lineage>
        <taxon>Archaea</taxon>
        <taxon>Methanobacteriati</taxon>
        <taxon>Methanobacteriota</taxon>
        <taxon>Methanomada group</taxon>
        <taxon>Methanobacteria</taxon>
        <taxon>Methanobacteriales</taxon>
        <taxon>Methanobacteriaceae</taxon>
        <taxon>Methanobacterium</taxon>
    </lineage>
</organism>
<dbReference type="HOGENOM" id="CLU_081793_1_0_2"/>
<dbReference type="STRING" id="868131.MSWAN_2241"/>
<dbReference type="InterPro" id="IPR017900">
    <property type="entry name" value="4Fe4S_Fe_S_CS"/>
</dbReference>
<name>F6D4K9_METPW</name>
<evidence type="ECO:0000313" key="2">
    <source>
        <dbReference type="EMBL" id="AEG19249.1"/>
    </source>
</evidence>